<keyword evidence="13" id="KW-1185">Reference proteome</keyword>
<feature type="active site" evidence="9">
    <location>
        <position position="155"/>
    </location>
</feature>
<feature type="transmembrane region" description="Helical" evidence="9">
    <location>
        <begin position="163"/>
        <end position="184"/>
    </location>
</feature>
<evidence type="ECO:0000256" key="1">
    <source>
        <dbReference type="ARBA" id="ARBA00006139"/>
    </source>
</evidence>
<name>A0A3N2CWX3_9ACTN</name>
<keyword evidence="6 9" id="KW-0378">Hydrolase</keyword>
<evidence type="ECO:0000313" key="12">
    <source>
        <dbReference type="EMBL" id="ROR92021.1"/>
    </source>
</evidence>
<dbReference type="EMBL" id="RKHO01000001">
    <property type="protein sequence ID" value="ROR92021.1"/>
    <property type="molecule type" value="Genomic_DNA"/>
</dbReference>
<comment type="subcellular location">
    <subcellularLocation>
        <location evidence="9">Cell membrane</location>
        <topology evidence="9">Multi-pass membrane protein</topology>
    </subcellularLocation>
</comment>
<dbReference type="UniPathway" id="UPA00665"/>
<dbReference type="PANTHER" id="PTHR33695:SF1">
    <property type="entry name" value="LIPOPROTEIN SIGNAL PEPTIDASE"/>
    <property type="match status" value="1"/>
</dbReference>
<evidence type="ECO:0000256" key="8">
    <source>
        <dbReference type="ARBA" id="ARBA00023136"/>
    </source>
</evidence>
<dbReference type="Pfam" id="PF01252">
    <property type="entry name" value="Peptidase_A8"/>
    <property type="match status" value="1"/>
</dbReference>
<evidence type="ECO:0000256" key="7">
    <source>
        <dbReference type="ARBA" id="ARBA00022989"/>
    </source>
</evidence>
<dbReference type="RefSeq" id="WP_170169834.1">
    <property type="nucleotide sequence ID" value="NZ_RKHO01000001.1"/>
</dbReference>
<evidence type="ECO:0000256" key="3">
    <source>
        <dbReference type="ARBA" id="ARBA00022670"/>
    </source>
</evidence>
<gene>
    <name evidence="9" type="primary">lspA</name>
    <name evidence="12" type="ORF">EDD33_2905</name>
</gene>
<dbReference type="NCBIfam" id="TIGR00077">
    <property type="entry name" value="lspA"/>
    <property type="match status" value="1"/>
</dbReference>
<sequence length="202" mass="20897">MQAARGASLSATGRPGDPPAGDTVGADPTSATAGRPARTTGLALAVGVTGLVVDQVTKVLAVRELTGREPVEVLGSFLQLVLVRNPGAAFSAGASITPVISVIAILATVVVLWQVRRVRHRAWALALGLLLAGVSGNLVDRLFRPPGPLRGHVVDFFALPNWPVFNVADICINVAGALLVLLLFRGINPDGTRHDATAEAAR</sequence>
<dbReference type="HAMAP" id="MF_00161">
    <property type="entry name" value="LspA"/>
    <property type="match status" value="1"/>
</dbReference>
<feature type="active site" evidence="9">
    <location>
        <position position="169"/>
    </location>
</feature>
<evidence type="ECO:0000256" key="4">
    <source>
        <dbReference type="ARBA" id="ARBA00022692"/>
    </source>
</evidence>
<organism evidence="12 13">
    <name type="scientific">Nocardioides aurantiacus</name>
    <dbReference type="NCBI Taxonomy" id="86796"/>
    <lineage>
        <taxon>Bacteria</taxon>
        <taxon>Bacillati</taxon>
        <taxon>Actinomycetota</taxon>
        <taxon>Actinomycetes</taxon>
        <taxon>Propionibacteriales</taxon>
        <taxon>Nocardioidaceae</taxon>
        <taxon>Nocardioides</taxon>
    </lineage>
</organism>
<evidence type="ECO:0000256" key="11">
    <source>
        <dbReference type="SAM" id="MobiDB-lite"/>
    </source>
</evidence>
<feature type="transmembrane region" description="Helical" evidence="9">
    <location>
        <begin position="88"/>
        <end position="115"/>
    </location>
</feature>
<keyword evidence="8 9" id="KW-0472">Membrane</keyword>
<protein>
    <recommendedName>
        <fullName evidence="9">Lipoprotein signal peptidase</fullName>
        <ecNumber evidence="9">3.4.23.36</ecNumber>
    </recommendedName>
    <alternativeName>
        <fullName evidence="9">Prolipoprotein signal peptidase</fullName>
    </alternativeName>
    <alternativeName>
        <fullName evidence="9">Signal peptidase II</fullName>
        <shortName evidence="9">SPase II</shortName>
    </alternativeName>
</protein>
<dbReference type="Proteomes" id="UP000281738">
    <property type="component" value="Unassembled WGS sequence"/>
</dbReference>
<keyword evidence="5 9" id="KW-0064">Aspartyl protease</keyword>
<evidence type="ECO:0000256" key="2">
    <source>
        <dbReference type="ARBA" id="ARBA00022475"/>
    </source>
</evidence>
<dbReference type="GO" id="GO:0004190">
    <property type="term" value="F:aspartic-type endopeptidase activity"/>
    <property type="evidence" value="ECO:0007669"/>
    <property type="project" value="UniProtKB-UniRule"/>
</dbReference>
<accession>A0A3N2CWX3</accession>
<dbReference type="GO" id="GO:0006508">
    <property type="term" value="P:proteolysis"/>
    <property type="evidence" value="ECO:0007669"/>
    <property type="project" value="UniProtKB-KW"/>
</dbReference>
<comment type="similarity">
    <text evidence="1 9 10">Belongs to the peptidase A8 family.</text>
</comment>
<dbReference type="PRINTS" id="PR00781">
    <property type="entry name" value="LIPOSIGPTASE"/>
</dbReference>
<comment type="function">
    <text evidence="9">This protein specifically catalyzes the removal of signal peptides from prolipoproteins.</text>
</comment>
<comment type="caution">
    <text evidence="12">The sequence shown here is derived from an EMBL/GenBank/DDBJ whole genome shotgun (WGS) entry which is preliminary data.</text>
</comment>
<proteinExistence type="inferred from homology"/>
<comment type="pathway">
    <text evidence="9">Protein modification; lipoprotein biosynthesis (signal peptide cleavage).</text>
</comment>
<keyword evidence="7 9" id="KW-1133">Transmembrane helix</keyword>
<keyword evidence="3 9" id="KW-0645">Protease</keyword>
<keyword evidence="4 9" id="KW-0812">Transmembrane</keyword>
<dbReference type="PANTHER" id="PTHR33695">
    <property type="entry name" value="LIPOPROTEIN SIGNAL PEPTIDASE"/>
    <property type="match status" value="1"/>
</dbReference>
<feature type="region of interest" description="Disordered" evidence="11">
    <location>
        <begin position="1"/>
        <end position="35"/>
    </location>
</feature>
<evidence type="ECO:0000256" key="5">
    <source>
        <dbReference type="ARBA" id="ARBA00022750"/>
    </source>
</evidence>
<comment type="catalytic activity">
    <reaction evidence="9">
        <text>Release of signal peptides from bacterial membrane prolipoproteins. Hydrolyzes -Xaa-Yaa-Zaa-|-(S,diacylglyceryl)Cys-, in which Xaa is hydrophobic (preferably Leu), and Yaa (Ala or Ser) and Zaa (Gly or Ala) have small, neutral side chains.</text>
        <dbReference type="EC" id="3.4.23.36"/>
    </reaction>
</comment>
<evidence type="ECO:0000256" key="6">
    <source>
        <dbReference type="ARBA" id="ARBA00022801"/>
    </source>
</evidence>
<keyword evidence="2 9" id="KW-1003">Cell membrane</keyword>
<evidence type="ECO:0000256" key="10">
    <source>
        <dbReference type="RuleBase" id="RU004181"/>
    </source>
</evidence>
<dbReference type="InterPro" id="IPR001872">
    <property type="entry name" value="Peptidase_A8"/>
</dbReference>
<evidence type="ECO:0000313" key="13">
    <source>
        <dbReference type="Proteomes" id="UP000281738"/>
    </source>
</evidence>
<evidence type="ECO:0000256" key="9">
    <source>
        <dbReference type="HAMAP-Rule" id="MF_00161"/>
    </source>
</evidence>
<dbReference type="AlphaFoldDB" id="A0A3N2CWX3"/>
<dbReference type="EC" id="3.4.23.36" evidence="9"/>
<comment type="caution">
    <text evidence="9">Lacks conserved residue(s) required for the propagation of feature annotation.</text>
</comment>
<feature type="transmembrane region" description="Helical" evidence="9">
    <location>
        <begin position="122"/>
        <end position="143"/>
    </location>
</feature>
<reference evidence="12 13" key="1">
    <citation type="submission" date="2018-11" db="EMBL/GenBank/DDBJ databases">
        <title>Sequencing the genomes of 1000 actinobacteria strains.</title>
        <authorList>
            <person name="Klenk H.-P."/>
        </authorList>
    </citation>
    <scope>NUCLEOTIDE SEQUENCE [LARGE SCALE GENOMIC DNA]</scope>
    <source>
        <strain evidence="12 13">DSM 12652</strain>
    </source>
</reference>
<dbReference type="GO" id="GO:0005886">
    <property type="term" value="C:plasma membrane"/>
    <property type="evidence" value="ECO:0007669"/>
    <property type="project" value="UniProtKB-SubCell"/>
</dbReference>